<organism evidence="7 8">
    <name type="scientific">Thalassoglobus neptunius</name>
    <dbReference type="NCBI Taxonomy" id="1938619"/>
    <lineage>
        <taxon>Bacteria</taxon>
        <taxon>Pseudomonadati</taxon>
        <taxon>Planctomycetota</taxon>
        <taxon>Planctomycetia</taxon>
        <taxon>Planctomycetales</taxon>
        <taxon>Planctomycetaceae</taxon>
        <taxon>Thalassoglobus</taxon>
    </lineage>
</organism>
<feature type="domain" description="DUF1585" evidence="1">
    <location>
        <begin position="843"/>
        <end position="913"/>
    </location>
</feature>
<dbReference type="Pfam" id="PF07624">
    <property type="entry name" value="PSD2"/>
    <property type="match status" value="1"/>
</dbReference>
<sequence length="916" mass="104139">MIQNQLTRPLSMNCRVNAKPHGYIKRWQVALFVGVCIFALNSTALIAEDPRDQGTELGSVVEDESNDTEVNVPERPDLQKYKTKIEPLLKWACFDCHSEEHSEGNFRADQLDPDFAGGNDITWWLEVYSVLSKGEMPPPESSELTDADRIFIVDWLSAEIQKAEKLRKSSGSRSSFRRLTRYEYNYALQDLLGVPWTFADDLPEEASEDDGFENNAESLLISAKQVETYYQLTLKALQRVTVRGERPPVVYWGISMEEAFQREKKWHDDTVESTRKKFEDDPKEQSSQLERLNRQFQASNDRSHYSDLATGMRAKFEWNYRQAKYAFEASDEVPSMPATRSSFAVVHPGSREALTVDLGDRLPDVGTMRVRIRASRAEGVTQRVPSLQLYFGFQATDQGRSIKRVSQRDVQILAPYGSPEIYEWDIPLSEIEYRNTYRGSMKLGQQPNPSEYIRFVNSTVGRSRDDSESPAILIDYVEVAAPVYDEWPPRTHQNLFIESDLAHDETAYAREIITTFMSRAWRQVTPAEIDRKVELFQHIRAGSLDFQEAIIDVLATILASPKFLYVSSGEYESRADQEVARLPQAELAARLSLFLWCSVPDETLLKLASTGQLTDPEVLRQQVNRMLDDPKGSRFAQHFVQQWLKMRPLEYLSPSRGENGLDEELLESMKEEPIALFADMIRNDSRILDFVDSDYLVVNERLASHYGIPGVQGNDFRRVALPDEFNRGGLLTQAGLLTMNSDGEDSHPVKRGVWLLTNLLNDPPPPPPPAVPEIDLSDPEIAKLSLKERIEDHRDHAACLSCHQKIDPWGIAFENYDALGRWREQVDGKSIDATSVLPNNISLNGIAGLKKHLAQDREEQFVRATVEKMASFALGRQLDFGDRAEVTDITRRVREAGGGIRTLVICLVTSDLFQSR</sequence>
<feature type="domain" description="DUF1587" evidence="2">
    <location>
        <begin position="177"/>
        <end position="240"/>
    </location>
</feature>
<dbReference type="InterPro" id="IPR013036">
    <property type="entry name" value="DUF1587"/>
</dbReference>
<dbReference type="InterPro" id="IPR011429">
    <property type="entry name" value="Cyt_c_Planctomycete-type"/>
</dbReference>
<dbReference type="InterPro" id="IPR013039">
    <property type="entry name" value="DUF1588"/>
</dbReference>
<dbReference type="InterPro" id="IPR013043">
    <property type="entry name" value="DUF1595"/>
</dbReference>
<evidence type="ECO:0000259" key="3">
    <source>
        <dbReference type="Pfam" id="PF07627"/>
    </source>
</evidence>
<proteinExistence type="predicted"/>
<evidence type="ECO:0008006" key="9">
    <source>
        <dbReference type="Google" id="ProtNLM"/>
    </source>
</evidence>
<evidence type="ECO:0000313" key="7">
    <source>
        <dbReference type="EMBL" id="TWT46330.1"/>
    </source>
</evidence>
<dbReference type="InterPro" id="IPR011478">
    <property type="entry name" value="DUF1585"/>
</dbReference>
<dbReference type="Proteomes" id="UP000317243">
    <property type="component" value="Unassembled WGS sequence"/>
</dbReference>
<feature type="domain" description="DUF1592" evidence="4">
    <location>
        <begin position="584"/>
        <end position="708"/>
    </location>
</feature>
<reference evidence="7 8" key="1">
    <citation type="submission" date="2019-02" db="EMBL/GenBank/DDBJ databases">
        <title>Deep-cultivation of Planctomycetes and their phenomic and genomic characterization uncovers novel biology.</title>
        <authorList>
            <person name="Wiegand S."/>
            <person name="Jogler M."/>
            <person name="Boedeker C."/>
            <person name="Pinto D."/>
            <person name="Vollmers J."/>
            <person name="Rivas-Marin E."/>
            <person name="Kohn T."/>
            <person name="Peeters S.H."/>
            <person name="Heuer A."/>
            <person name="Rast P."/>
            <person name="Oberbeckmann S."/>
            <person name="Bunk B."/>
            <person name="Jeske O."/>
            <person name="Meyerdierks A."/>
            <person name="Storesund J.E."/>
            <person name="Kallscheuer N."/>
            <person name="Luecker S."/>
            <person name="Lage O.M."/>
            <person name="Pohl T."/>
            <person name="Merkel B.J."/>
            <person name="Hornburger P."/>
            <person name="Mueller R.-W."/>
            <person name="Bruemmer F."/>
            <person name="Labrenz M."/>
            <person name="Spormann A.M."/>
            <person name="Op Den Camp H."/>
            <person name="Overmann J."/>
            <person name="Amann R."/>
            <person name="Jetten M.S.M."/>
            <person name="Mascher T."/>
            <person name="Medema M.H."/>
            <person name="Devos D.P."/>
            <person name="Kaster A.-K."/>
            <person name="Ovreas L."/>
            <person name="Rohde M."/>
            <person name="Galperin M.Y."/>
            <person name="Jogler C."/>
        </authorList>
    </citation>
    <scope>NUCLEOTIDE SEQUENCE [LARGE SCALE GENOMIC DNA]</scope>
    <source>
        <strain evidence="7 8">KOR42</strain>
    </source>
</reference>
<evidence type="ECO:0000259" key="6">
    <source>
        <dbReference type="Pfam" id="PF07637"/>
    </source>
</evidence>
<dbReference type="Pfam" id="PF07627">
    <property type="entry name" value="PSCyt3"/>
    <property type="match status" value="1"/>
</dbReference>
<evidence type="ECO:0000259" key="1">
    <source>
        <dbReference type="Pfam" id="PF07624"/>
    </source>
</evidence>
<keyword evidence="8" id="KW-1185">Reference proteome</keyword>
<dbReference type="Pfam" id="PF07637">
    <property type="entry name" value="PSD5"/>
    <property type="match status" value="1"/>
</dbReference>
<dbReference type="Pfam" id="PF07626">
    <property type="entry name" value="PSD3"/>
    <property type="match status" value="1"/>
</dbReference>
<evidence type="ECO:0000313" key="8">
    <source>
        <dbReference type="Proteomes" id="UP000317243"/>
    </source>
</evidence>
<feature type="domain" description="Cytochrome C Planctomycete-type" evidence="5">
    <location>
        <begin position="93"/>
        <end position="140"/>
    </location>
</feature>
<dbReference type="Pfam" id="PF07631">
    <property type="entry name" value="PSD4"/>
    <property type="match status" value="1"/>
</dbReference>
<feature type="domain" description="DUF1595" evidence="6">
    <location>
        <begin position="508"/>
        <end position="566"/>
    </location>
</feature>
<protein>
    <recommendedName>
        <fullName evidence="9">Planctomycete cytochrome C</fullName>
    </recommendedName>
</protein>
<gene>
    <name evidence="7" type="ORF">KOR42_43690</name>
</gene>
<name>A0A5C5W6L1_9PLAN</name>
<dbReference type="EMBL" id="SIHI01000029">
    <property type="protein sequence ID" value="TWT46330.1"/>
    <property type="molecule type" value="Genomic_DNA"/>
</dbReference>
<dbReference type="AlphaFoldDB" id="A0A5C5W6L1"/>
<accession>A0A5C5W6L1</accession>
<dbReference type="OrthoDB" id="175242at2"/>
<dbReference type="InterPro" id="IPR013042">
    <property type="entry name" value="DUF1592"/>
</dbReference>
<feature type="domain" description="DUF1588" evidence="3">
    <location>
        <begin position="727"/>
        <end position="825"/>
    </location>
</feature>
<evidence type="ECO:0000259" key="4">
    <source>
        <dbReference type="Pfam" id="PF07631"/>
    </source>
</evidence>
<evidence type="ECO:0000259" key="2">
    <source>
        <dbReference type="Pfam" id="PF07626"/>
    </source>
</evidence>
<comment type="caution">
    <text evidence="7">The sequence shown here is derived from an EMBL/GenBank/DDBJ whole genome shotgun (WGS) entry which is preliminary data.</text>
</comment>
<evidence type="ECO:0000259" key="5">
    <source>
        <dbReference type="Pfam" id="PF07635"/>
    </source>
</evidence>
<dbReference type="Pfam" id="PF07635">
    <property type="entry name" value="PSCyt1"/>
    <property type="match status" value="1"/>
</dbReference>